<reference evidence="3" key="1">
    <citation type="journal article" date="2006" name="Science">
        <title>Ancient noncoding elements conserved in the human genome.</title>
        <authorList>
            <person name="Venkatesh B."/>
            <person name="Kirkness E.F."/>
            <person name="Loh Y.H."/>
            <person name="Halpern A.L."/>
            <person name="Lee A.P."/>
            <person name="Johnson J."/>
            <person name="Dandona N."/>
            <person name="Viswanathan L.D."/>
            <person name="Tay A."/>
            <person name="Venter J.C."/>
            <person name="Strausberg R.L."/>
            <person name="Brenner S."/>
        </authorList>
    </citation>
    <scope>NUCLEOTIDE SEQUENCE [LARGE SCALE GENOMIC DNA]</scope>
</reference>
<feature type="region of interest" description="Disordered" evidence="1">
    <location>
        <begin position="1"/>
        <end position="41"/>
    </location>
</feature>
<evidence type="ECO:0000256" key="1">
    <source>
        <dbReference type="SAM" id="MobiDB-lite"/>
    </source>
</evidence>
<dbReference type="InParanoid" id="A0A4W3GCC1"/>
<accession>A0A4W3GCC1</accession>
<keyword evidence="3" id="KW-1185">Reference proteome</keyword>
<dbReference type="PANTHER" id="PTHR14038">
    <property type="entry name" value="BAT2 HLA-B-ASSOCIATED TRANSCRIPT 2"/>
    <property type="match status" value="1"/>
</dbReference>
<dbReference type="InterPro" id="IPR033184">
    <property type="entry name" value="PRRC2"/>
</dbReference>
<name>A0A4W3GCC1_CALMI</name>
<evidence type="ECO:0000313" key="2">
    <source>
        <dbReference type="Ensembl" id="ENSCMIP00000000931.1"/>
    </source>
</evidence>
<feature type="region of interest" description="Disordered" evidence="1">
    <location>
        <begin position="67"/>
        <end position="124"/>
    </location>
</feature>
<dbReference type="PANTHER" id="PTHR14038:SF5">
    <property type="entry name" value="PROTEIN PRRC2A"/>
    <property type="match status" value="1"/>
</dbReference>
<organism evidence="2 3">
    <name type="scientific">Callorhinchus milii</name>
    <name type="common">Ghost shark</name>
    <dbReference type="NCBI Taxonomy" id="7868"/>
    <lineage>
        <taxon>Eukaryota</taxon>
        <taxon>Metazoa</taxon>
        <taxon>Chordata</taxon>
        <taxon>Craniata</taxon>
        <taxon>Vertebrata</taxon>
        <taxon>Chondrichthyes</taxon>
        <taxon>Holocephali</taxon>
        <taxon>Chimaeriformes</taxon>
        <taxon>Callorhinchidae</taxon>
        <taxon>Callorhinchus</taxon>
    </lineage>
</organism>
<feature type="compositionally biased region" description="Basic and acidic residues" evidence="1">
    <location>
        <begin position="113"/>
        <end position="124"/>
    </location>
</feature>
<dbReference type="GO" id="GO:0030154">
    <property type="term" value="P:cell differentiation"/>
    <property type="evidence" value="ECO:0007669"/>
    <property type="project" value="TreeGrafter"/>
</dbReference>
<feature type="compositionally biased region" description="Pro residues" evidence="1">
    <location>
        <begin position="28"/>
        <end position="37"/>
    </location>
</feature>
<dbReference type="AlphaFoldDB" id="A0A4W3GCC1"/>
<dbReference type="GeneTree" id="ENSGT00950000183161"/>
<reference evidence="2" key="4">
    <citation type="submission" date="2025-08" db="UniProtKB">
        <authorList>
            <consortium name="Ensembl"/>
        </authorList>
    </citation>
    <scope>IDENTIFICATION</scope>
</reference>
<reference evidence="3" key="3">
    <citation type="journal article" date="2014" name="Nature">
        <title>Elephant shark genome provides unique insights into gnathostome evolution.</title>
        <authorList>
            <consortium name="International Elephant Shark Genome Sequencing Consortium"/>
            <person name="Venkatesh B."/>
            <person name="Lee A.P."/>
            <person name="Ravi V."/>
            <person name="Maurya A.K."/>
            <person name="Lian M.M."/>
            <person name="Swann J.B."/>
            <person name="Ohta Y."/>
            <person name="Flajnik M.F."/>
            <person name="Sutoh Y."/>
            <person name="Kasahara M."/>
            <person name="Hoon S."/>
            <person name="Gangu V."/>
            <person name="Roy S.W."/>
            <person name="Irimia M."/>
            <person name="Korzh V."/>
            <person name="Kondrychyn I."/>
            <person name="Lim Z.W."/>
            <person name="Tay B.H."/>
            <person name="Tohari S."/>
            <person name="Kong K.W."/>
            <person name="Ho S."/>
            <person name="Lorente-Galdos B."/>
            <person name="Quilez J."/>
            <person name="Marques-Bonet T."/>
            <person name="Raney B.J."/>
            <person name="Ingham P.W."/>
            <person name="Tay A."/>
            <person name="Hillier L.W."/>
            <person name="Minx P."/>
            <person name="Boehm T."/>
            <person name="Wilson R.K."/>
            <person name="Brenner S."/>
            <person name="Warren W.C."/>
        </authorList>
    </citation>
    <scope>NUCLEOTIDE SEQUENCE [LARGE SCALE GENOMIC DNA]</scope>
</reference>
<dbReference type="Proteomes" id="UP000314986">
    <property type="component" value="Unassembled WGS sequence"/>
</dbReference>
<dbReference type="Ensembl" id="ENSCMIT00000000982.1">
    <property type="protein sequence ID" value="ENSCMIP00000000931.1"/>
    <property type="gene ID" value="ENSCMIG00000000636.1"/>
</dbReference>
<feature type="compositionally biased region" description="Low complexity" evidence="1">
    <location>
        <begin position="12"/>
        <end position="27"/>
    </location>
</feature>
<reference evidence="2" key="5">
    <citation type="submission" date="2025-09" db="UniProtKB">
        <authorList>
            <consortium name="Ensembl"/>
        </authorList>
    </citation>
    <scope>IDENTIFICATION</scope>
</reference>
<protein>
    <submittedName>
        <fullName evidence="2">Protein PRRC2A-like</fullName>
    </submittedName>
</protein>
<reference evidence="3" key="2">
    <citation type="journal article" date="2007" name="PLoS Biol.">
        <title>Survey sequencing and comparative analysis of the elephant shark (Callorhinchus milii) genome.</title>
        <authorList>
            <person name="Venkatesh B."/>
            <person name="Kirkness E.F."/>
            <person name="Loh Y.H."/>
            <person name="Halpern A.L."/>
            <person name="Lee A.P."/>
            <person name="Johnson J."/>
            <person name="Dandona N."/>
            <person name="Viswanathan L.D."/>
            <person name="Tay A."/>
            <person name="Venter J.C."/>
            <person name="Strausberg R.L."/>
            <person name="Brenner S."/>
        </authorList>
    </citation>
    <scope>NUCLEOTIDE SEQUENCE [LARGE SCALE GENOMIC DNA]</scope>
</reference>
<evidence type="ECO:0000313" key="3">
    <source>
        <dbReference type="Proteomes" id="UP000314986"/>
    </source>
</evidence>
<sequence>MAIASSAPLHPQQQQQQQKPIYPGSIGRPPPPMPPLGYDPRWMMMPPYMDPRLIQARPPMDYYPPGVHASGLMARERSDSSGSSTEPFDRHPSRGTPPMDPKLAWGADVFPPGDHRPLTSPIRQHEDEDKCLGWVYAVV</sequence>
<proteinExistence type="predicted"/>